<reference evidence="10" key="1">
    <citation type="submission" date="2019-08" db="EMBL/GenBank/DDBJ databases">
        <title>The improved chromosome-level genome for the pearl oyster Pinctada fucata martensii using PacBio sequencing and Hi-C.</title>
        <authorList>
            <person name="Zheng Z."/>
        </authorList>
    </citation>
    <scope>NUCLEOTIDE SEQUENCE</scope>
    <source>
        <strain evidence="10">ZZ-2019</strain>
        <tissue evidence="10">Adductor muscle</tissue>
    </source>
</reference>
<sequence length="324" mass="37490">MEKIGSTFWRRLFQIIAGASDKESPFDIAPVAALGGGVKTFAKRSFDHIISVLQTSTKFVFTRDPYLRLLSGYVDKLFSPNPTFWKSIGTYAIRTHRKDPSVLSKKCGHDLTFAEFVKYFIHSEENNSKRDGHFIPMYDHCRPCQVKYDIIGKMESFEADTLFILDKLGLKELHDRLSVDFRNQTNIDSFKDQSNHVIGSGRTECLSNYDKQKRMWRKMQIRGTISKHSKFPFTKKKSNSVTSNDYYQALLRAVGDAKDPDIAQKYRMEAVREAYSTVSYNDMRKLQKIFKPDCAVFSYRCNINDYKPIKGKVLKPFYFDISTA</sequence>
<keyword evidence="6 9" id="KW-0333">Golgi apparatus</keyword>
<dbReference type="AlphaFoldDB" id="A0AA88YEG5"/>
<evidence type="ECO:0000313" key="10">
    <source>
        <dbReference type="EMBL" id="KAK3103258.1"/>
    </source>
</evidence>
<gene>
    <name evidence="10" type="ORF">FSP39_017885</name>
</gene>
<evidence type="ECO:0000313" key="11">
    <source>
        <dbReference type="Proteomes" id="UP001186944"/>
    </source>
</evidence>
<keyword evidence="5" id="KW-1133">Transmembrane helix</keyword>
<proteinExistence type="inferred from homology"/>
<dbReference type="InterPro" id="IPR018011">
    <property type="entry name" value="Carb_sulfotrans_8-10"/>
</dbReference>
<evidence type="ECO:0000256" key="4">
    <source>
        <dbReference type="ARBA" id="ARBA00022692"/>
    </source>
</evidence>
<dbReference type="EC" id="2.8.2.-" evidence="9"/>
<keyword evidence="9" id="KW-0119">Carbohydrate metabolism</keyword>
<organism evidence="10 11">
    <name type="scientific">Pinctada imbricata</name>
    <name type="common">Atlantic pearl-oyster</name>
    <name type="synonym">Pinctada martensii</name>
    <dbReference type="NCBI Taxonomy" id="66713"/>
    <lineage>
        <taxon>Eukaryota</taxon>
        <taxon>Metazoa</taxon>
        <taxon>Spiralia</taxon>
        <taxon>Lophotrochozoa</taxon>
        <taxon>Mollusca</taxon>
        <taxon>Bivalvia</taxon>
        <taxon>Autobranchia</taxon>
        <taxon>Pteriomorphia</taxon>
        <taxon>Pterioida</taxon>
        <taxon>Pterioidea</taxon>
        <taxon>Pteriidae</taxon>
        <taxon>Pinctada</taxon>
    </lineage>
</organism>
<evidence type="ECO:0000256" key="6">
    <source>
        <dbReference type="ARBA" id="ARBA00023034"/>
    </source>
</evidence>
<comment type="caution">
    <text evidence="10">The sequence shown here is derived from an EMBL/GenBank/DDBJ whole genome shotgun (WGS) entry which is preliminary data.</text>
</comment>
<evidence type="ECO:0000256" key="1">
    <source>
        <dbReference type="ARBA" id="ARBA00004323"/>
    </source>
</evidence>
<dbReference type="PANTHER" id="PTHR12137">
    <property type="entry name" value="CARBOHYDRATE SULFOTRANSFERASE"/>
    <property type="match status" value="1"/>
</dbReference>
<evidence type="ECO:0000256" key="5">
    <source>
        <dbReference type="ARBA" id="ARBA00022989"/>
    </source>
</evidence>
<evidence type="ECO:0000256" key="3">
    <source>
        <dbReference type="ARBA" id="ARBA00022679"/>
    </source>
</evidence>
<dbReference type="PANTHER" id="PTHR12137:SF54">
    <property type="entry name" value="CARBOHYDRATE SULFOTRANSFERASE"/>
    <property type="match status" value="1"/>
</dbReference>
<dbReference type="Proteomes" id="UP001186944">
    <property type="component" value="Unassembled WGS sequence"/>
</dbReference>
<evidence type="ECO:0000256" key="8">
    <source>
        <dbReference type="ARBA" id="ARBA00023180"/>
    </source>
</evidence>
<comment type="similarity">
    <text evidence="2 9">Belongs to the sulfotransferase 2 family.</text>
</comment>
<dbReference type="Pfam" id="PF03567">
    <property type="entry name" value="Sulfotransfer_2"/>
    <property type="match status" value="1"/>
</dbReference>
<keyword evidence="11" id="KW-1185">Reference proteome</keyword>
<keyword evidence="7" id="KW-0472">Membrane</keyword>
<dbReference type="GO" id="GO:0016051">
    <property type="term" value="P:carbohydrate biosynthetic process"/>
    <property type="evidence" value="ECO:0007669"/>
    <property type="project" value="InterPro"/>
</dbReference>
<dbReference type="GO" id="GO:0008146">
    <property type="term" value="F:sulfotransferase activity"/>
    <property type="evidence" value="ECO:0007669"/>
    <property type="project" value="InterPro"/>
</dbReference>
<evidence type="ECO:0000256" key="7">
    <source>
        <dbReference type="ARBA" id="ARBA00023136"/>
    </source>
</evidence>
<name>A0AA88YEG5_PINIB</name>
<dbReference type="EMBL" id="VSWD01000005">
    <property type="protein sequence ID" value="KAK3103258.1"/>
    <property type="molecule type" value="Genomic_DNA"/>
</dbReference>
<keyword evidence="3 9" id="KW-0808">Transferase</keyword>
<dbReference type="InterPro" id="IPR005331">
    <property type="entry name" value="Sulfotransferase"/>
</dbReference>
<accession>A0AA88YEG5</accession>
<comment type="subcellular location">
    <subcellularLocation>
        <location evidence="1 9">Golgi apparatus membrane</location>
        <topology evidence="1 9">Single-pass type II membrane protein</topology>
    </subcellularLocation>
</comment>
<evidence type="ECO:0000256" key="2">
    <source>
        <dbReference type="ARBA" id="ARBA00006339"/>
    </source>
</evidence>
<keyword evidence="4" id="KW-0812">Transmembrane</keyword>
<protein>
    <recommendedName>
        <fullName evidence="9">Carbohydrate sulfotransferase</fullName>
        <ecNumber evidence="9">2.8.2.-</ecNumber>
    </recommendedName>
</protein>
<keyword evidence="8 9" id="KW-0325">Glycoprotein</keyword>
<dbReference type="GO" id="GO:0000139">
    <property type="term" value="C:Golgi membrane"/>
    <property type="evidence" value="ECO:0007669"/>
    <property type="project" value="UniProtKB-SubCell"/>
</dbReference>
<evidence type="ECO:0000256" key="9">
    <source>
        <dbReference type="RuleBase" id="RU364020"/>
    </source>
</evidence>
<keyword evidence="9" id="KW-0735">Signal-anchor</keyword>